<evidence type="ECO:0000313" key="3">
    <source>
        <dbReference type="Proteomes" id="UP001221898"/>
    </source>
</evidence>
<gene>
    <name evidence="2" type="ORF">AAFF_G00305760</name>
</gene>
<accession>A0AAD7SPN0</accession>
<dbReference type="Proteomes" id="UP001221898">
    <property type="component" value="Unassembled WGS sequence"/>
</dbReference>
<proteinExistence type="predicted"/>
<dbReference type="AlphaFoldDB" id="A0AAD7SPN0"/>
<feature type="region of interest" description="Disordered" evidence="1">
    <location>
        <begin position="39"/>
        <end position="82"/>
    </location>
</feature>
<feature type="compositionally biased region" description="Basic and acidic residues" evidence="1">
    <location>
        <begin position="39"/>
        <end position="48"/>
    </location>
</feature>
<organism evidence="2 3">
    <name type="scientific">Aldrovandia affinis</name>
    <dbReference type="NCBI Taxonomy" id="143900"/>
    <lineage>
        <taxon>Eukaryota</taxon>
        <taxon>Metazoa</taxon>
        <taxon>Chordata</taxon>
        <taxon>Craniata</taxon>
        <taxon>Vertebrata</taxon>
        <taxon>Euteleostomi</taxon>
        <taxon>Actinopterygii</taxon>
        <taxon>Neopterygii</taxon>
        <taxon>Teleostei</taxon>
        <taxon>Notacanthiformes</taxon>
        <taxon>Halosauridae</taxon>
        <taxon>Aldrovandia</taxon>
    </lineage>
</organism>
<sequence>MRCDVPTASFPLASFQLGREFLQEVAHCEHAPPIRLEIRSLERRDRNPRARSTCSTRSIEPNGLPPSPVPSQSRSIKEPAGP</sequence>
<protein>
    <submittedName>
        <fullName evidence="2">Uncharacterized protein</fullName>
    </submittedName>
</protein>
<dbReference type="EMBL" id="JAINUG010000044">
    <property type="protein sequence ID" value="KAJ8406345.1"/>
    <property type="molecule type" value="Genomic_DNA"/>
</dbReference>
<name>A0AAD7SPN0_9TELE</name>
<reference evidence="2" key="1">
    <citation type="journal article" date="2023" name="Science">
        <title>Genome structures resolve the early diversification of teleost fishes.</title>
        <authorList>
            <person name="Parey E."/>
            <person name="Louis A."/>
            <person name="Montfort J."/>
            <person name="Bouchez O."/>
            <person name="Roques C."/>
            <person name="Iampietro C."/>
            <person name="Lluch J."/>
            <person name="Castinel A."/>
            <person name="Donnadieu C."/>
            <person name="Desvignes T."/>
            <person name="Floi Bucao C."/>
            <person name="Jouanno E."/>
            <person name="Wen M."/>
            <person name="Mejri S."/>
            <person name="Dirks R."/>
            <person name="Jansen H."/>
            <person name="Henkel C."/>
            <person name="Chen W.J."/>
            <person name="Zahm M."/>
            <person name="Cabau C."/>
            <person name="Klopp C."/>
            <person name="Thompson A.W."/>
            <person name="Robinson-Rechavi M."/>
            <person name="Braasch I."/>
            <person name="Lecointre G."/>
            <person name="Bobe J."/>
            <person name="Postlethwait J.H."/>
            <person name="Berthelot C."/>
            <person name="Roest Crollius H."/>
            <person name="Guiguen Y."/>
        </authorList>
    </citation>
    <scope>NUCLEOTIDE SEQUENCE</scope>
    <source>
        <strain evidence="2">NC1722</strain>
    </source>
</reference>
<comment type="caution">
    <text evidence="2">The sequence shown here is derived from an EMBL/GenBank/DDBJ whole genome shotgun (WGS) entry which is preliminary data.</text>
</comment>
<evidence type="ECO:0000256" key="1">
    <source>
        <dbReference type="SAM" id="MobiDB-lite"/>
    </source>
</evidence>
<evidence type="ECO:0000313" key="2">
    <source>
        <dbReference type="EMBL" id="KAJ8406345.1"/>
    </source>
</evidence>
<keyword evidence="3" id="KW-1185">Reference proteome</keyword>
<feature type="compositionally biased region" description="Polar residues" evidence="1">
    <location>
        <begin position="50"/>
        <end position="59"/>
    </location>
</feature>